<evidence type="ECO:0000313" key="3">
    <source>
        <dbReference type="EMBL" id="EAQ31913.1"/>
    </source>
</evidence>
<gene>
    <name evidence="3" type="ORF">OS145_11501</name>
</gene>
<dbReference type="SUPFAM" id="SSF53756">
    <property type="entry name" value="UDP-Glycosyltransferase/glycogen phosphorylase"/>
    <property type="match status" value="1"/>
</dbReference>
<comment type="caution">
    <text evidence="3">The sequence shown here is derived from an EMBL/GenBank/DDBJ whole genome shotgun (WGS) entry which is preliminary data.</text>
</comment>
<dbReference type="CDD" id="cd03794">
    <property type="entry name" value="GT4_WbuB-like"/>
    <property type="match status" value="1"/>
</dbReference>
<dbReference type="PANTHER" id="PTHR45947:SF3">
    <property type="entry name" value="SULFOQUINOVOSYL TRANSFERASE SQD2"/>
    <property type="match status" value="1"/>
</dbReference>
<evidence type="ECO:0000259" key="1">
    <source>
        <dbReference type="Pfam" id="PF00534"/>
    </source>
</evidence>
<reference evidence="3 4" key="1">
    <citation type="submission" date="2006-01" db="EMBL/GenBank/DDBJ databases">
        <authorList>
            <person name="Brettar I."/>
            <person name="Hofle M."/>
            <person name="Ferriera S."/>
            <person name="Johnson J."/>
            <person name="Kravitz S."/>
            <person name="Halpern A."/>
            <person name="Remington K."/>
            <person name="Beeson K."/>
            <person name="Tran B."/>
            <person name="Rogers Y.-H."/>
            <person name="Friedman R."/>
            <person name="Venter J.C."/>
        </authorList>
    </citation>
    <scope>NUCLEOTIDE SEQUENCE [LARGE SCALE GENOMIC DNA]</scope>
    <source>
        <strain evidence="3 4">OS145</strain>
    </source>
</reference>
<sequence length="392" mass="44425">MKLLVLSFYFSPDLSAGSFRCRALVDKLVEKGVEVEVVTTLPNRYSSYETEAQEFESSAGLTVRRIPIPQHKSGMIDQTKAFFRFYRKAKELTRHHKYDAVFATSSRLFTAFLGARISKAKAIPLYLDIRDIFVDTLNDVLSAKLSTVMLPVLKQIESYTFSRARRINLVSEGFKSYFQSRFRKTEYRYFTNGIDSEFLEASPKTRVPFTGNTKLKVVYAGNIGEGQGLHKIVPQLASQLKDRIDFTIIGAGGRLDELTSRVAELDNVEIKPPVKRTELLSEYKKADILFLHLNDYEAFKKVLPSKIFEYAALGKPLWAGVSGYAAQFLNENVANCGVFYPGNVNEGINVLSSLQLVEEPRAEFIERYSRQRIMSDMAVDVISFVNEECNAQ</sequence>
<dbReference type="Proteomes" id="UP000016543">
    <property type="component" value="Unassembled WGS sequence"/>
</dbReference>
<dbReference type="RefSeq" id="WP_006954979.1">
    <property type="nucleotide sequence ID" value="NZ_CH672404.1"/>
</dbReference>
<accession>A0ABP2CS03</accession>
<evidence type="ECO:0000259" key="2">
    <source>
        <dbReference type="Pfam" id="PF13579"/>
    </source>
</evidence>
<keyword evidence="3" id="KW-0808">Transferase</keyword>
<dbReference type="Pfam" id="PF13579">
    <property type="entry name" value="Glyco_trans_4_4"/>
    <property type="match status" value="1"/>
</dbReference>
<dbReference type="PANTHER" id="PTHR45947">
    <property type="entry name" value="SULFOQUINOVOSYL TRANSFERASE SQD2"/>
    <property type="match status" value="1"/>
</dbReference>
<dbReference type="GO" id="GO:0016740">
    <property type="term" value="F:transferase activity"/>
    <property type="evidence" value="ECO:0007669"/>
    <property type="project" value="UniProtKB-KW"/>
</dbReference>
<dbReference type="EMBL" id="AAMX01000010">
    <property type="protein sequence ID" value="EAQ31913.1"/>
    <property type="molecule type" value="Genomic_DNA"/>
</dbReference>
<dbReference type="Pfam" id="PF00534">
    <property type="entry name" value="Glycos_transf_1"/>
    <property type="match status" value="1"/>
</dbReference>
<dbReference type="InterPro" id="IPR028098">
    <property type="entry name" value="Glyco_trans_4-like_N"/>
</dbReference>
<protein>
    <submittedName>
        <fullName evidence="3">Glycosyl transferase, group 1 possible capsular polysaccharide biosynthesis protein</fullName>
    </submittedName>
</protein>
<dbReference type="InterPro" id="IPR001296">
    <property type="entry name" value="Glyco_trans_1"/>
</dbReference>
<evidence type="ECO:0000313" key="4">
    <source>
        <dbReference type="Proteomes" id="UP000016543"/>
    </source>
</evidence>
<dbReference type="InterPro" id="IPR050194">
    <property type="entry name" value="Glycosyltransferase_grp1"/>
</dbReference>
<dbReference type="Gene3D" id="3.40.50.2000">
    <property type="entry name" value="Glycogen Phosphorylase B"/>
    <property type="match status" value="2"/>
</dbReference>
<proteinExistence type="predicted"/>
<feature type="domain" description="Glycosyltransferase subfamily 4-like N-terminal" evidence="2">
    <location>
        <begin position="20"/>
        <end position="193"/>
    </location>
</feature>
<keyword evidence="4" id="KW-1185">Reference proteome</keyword>
<feature type="domain" description="Glycosyl transferase family 1" evidence="1">
    <location>
        <begin position="212"/>
        <end position="366"/>
    </location>
</feature>
<name>A0ABP2CS03_9GAMM</name>
<organism evidence="3 4">
    <name type="scientific">Idiomarina baltica OS145</name>
    <dbReference type="NCBI Taxonomy" id="314276"/>
    <lineage>
        <taxon>Bacteria</taxon>
        <taxon>Pseudomonadati</taxon>
        <taxon>Pseudomonadota</taxon>
        <taxon>Gammaproteobacteria</taxon>
        <taxon>Alteromonadales</taxon>
        <taxon>Idiomarinaceae</taxon>
        <taxon>Idiomarina</taxon>
    </lineage>
</organism>